<evidence type="ECO:0000313" key="2">
    <source>
        <dbReference type="EMBL" id="TYR35291.1"/>
    </source>
</evidence>
<proteinExistence type="predicted"/>
<accession>A0A5D4H2N7</accession>
<evidence type="ECO:0000313" key="3">
    <source>
        <dbReference type="Proteomes" id="UP000323258"/>
    </source>
</evidence>
<dbReference type="Proteomes" id="UP000323258">
    <property type="component" value="Unassembled WGS sequence"/>
</dbReference>
<sequence length="72" mass="8152">MFQPKASKQEAKADTTTRVAREIMDVEVAKREAKTERLRLARLEREYAEADKPSKPAAAKPRKAAVAKKTKR</sequence>
<protein>
    <submittedName>
        <fullName evidence="2">Uncharacterized protein</fullName>
    </submittedName>
</protein>
<gene>
    <name evidence="2" type="ORF">FY036_02805</name>
</gene>
<keyword evidence="3" id="KW-1185">Reference proteome</keyword>
<name>A0A5D4H2N7_9HYPH</name>
<organism evidence="2 3">
    <name type="scientific">Neoaquamicrobium microcysteis</name>
    <dbReference type="NCBI Taxonomy" id="2682781"/>
    <lineage>
        <taxon>Bacteria</taxon>
        <taxon>Pseudomonadati</taxon>
        <taxon>Pseudomonadota</taxon>
        <taxon>Alphaproteobacteria</taxon>
        <taxon>Hyphomicrobiales</taxon>
        <taxon>Phyllobacteriaceae</taxon>
        <taxon>Neoaquamicrobium</taxon>
    </lineage>
</organism>
<dbReference type="EMBL" id="VSZS01000053">
    <property type="protein sequence ID" value="TYR35291.1"/>
    <property type="molecule type" value="Genomic_DNA"/>
</dbReference>
<dbReference type="AlphaFoldDB" id="A0A5D4H2N7"/>
<evidence type="ECO:0000256" key="1">
    <source>
        <dbReference type="SAM" id="MobiDB-lite"/>
    </source>
</evidence>
<reference evidence="2 3" key="2">
    <citation type="submission" date="2019-09" db="EMBL/GenBank/DDBJ databases">
        <title>Mesorhizobium sp. MaA-C15 isolated from Microcystis aeruginosa.</title>
        <authorList>
            <person name="Jeong S.E."/>
            <person name="Jin H.M."/>
            <person name="Jeon C.O."/>
        </authorList>
    </citation>
    <scope>NUCLEOTIDE SEQUENCE [LARGE SCALE GENOMIC DNA]</scope>
    <source>
        <strain evidence="2 3">MaA-C15</strain>
    </source>
</reference>
<reference evidence="2 3" key="1">
    <citation type="submission" date="2019-08" db="EMBL/GenBank/DDBJ databases">
        <authorList>
            <person name="Seo Y.L."/>
        </authorList>
    </citation>
    <scope>NUCLEOTIDE SEQUENCE [LARGE SCALE GENOMIC DNA]</scope>
    <source>
        <strain evidence="2 3">MaA-C15</strain>
    </source>
</reference>
<feature type="region of interest" description="Disordered" evidence="1">
    <location>
        <begin position="48"/>
        <end position="72"/>
    </location>
</feature>
<feature type="compositionally biased region" description="Basic residues" evidence="1">
    <location>
        <begin position="60"/>
        <end position="72"/>
    </location>
</feature>
<comment type="caution">
    <text evidence="2">The sequence shown here is derived from an EMBL/GenBank/DDBJ whole genome shotgun (WGS) entry which is preliminary data.</text>
</comment>